<dbReference type="RefSeq" id="WP_258210855.1">
    <property type="nucleotide sequence ID" value="NZ_CP102734.1"/>
</dbReference>
<reference evidence="10" key="1">
    <citation type="submission" date="2022-08" db="EMBL/GenBank/DDBJ databases">
        <title>Complete genome of Mycoplasma iguanae type strain 2327.</title>
        <authorList>
            <person name="Spergser J."/>
        </authorList>
    </citation>
    <scope>NUCLEOTIDE SEQUENCE</scope>
    <source>
        <strain evidence="10">2327</strain>
    </source>
</reference>
<proteinExistence type="inferred from homology"/>
<dbReference type="PRINTS" id="PR00481">
    <property type="entry name" value="LAMNOPPTDASE"/>
</dbReference>
<dbReference type="InterPro" id="IPR000819">
    <property type="entry name" value="Peptidase_M17_C"/>
</dbReference>
<comment type="function">
    <text evidence="6">Presumably involved in the processing and regular turnover of intracellular proteins. Catalyzes the removal of unsubstituted N-terminal amino acids from various peptides.</text>
</comment>
<keyword evidence="11" id="KW-1185">Reference proteome</keyword>
<evidence type="ECO:0000256" key="6">
    <source>
        <dbReference type="ARBA" id="ARBA00049972"/>
    </source>
</evidence>
<evidence type="ECO:0000256" key="7">
    <source>
        <dbReference type="ARBA" id="ARBA00050021"/>
    </source>
</evidence>
<accession>A0ABY5R843</accession>
<evidence type="ECO:0000256" key="2">
    <source>
        <dbReference type="ARBA" id="ARBA00022438"/>
    </source>
</evidence>
<evidence type="ECO:0000256" key="5">
    <source>
        <dbReference type="ARBA" id="ARBA00033172"/>
    </source>
</evidence>
<keyword evidence="2" id="KW-0031">Aminopeptidase</keyword>
<dbReference type="PANTHER" id="PTHR11963">
    <property type="entry name" value="LEUCINE AMINOPEPTIDASE-RELATED"/>
    <property type="match status" value="1"/>
</dbReference>
<dbReference type="Proteomes" id="UP001059252">
    <property type="component" value="Chromosome"/>
</dbReference>
<gene>
    <name evidence="10" type="ORF">NV226_03070</name>
</gene>
<protein>
    <recommendedName>
        <fullName evidence="7">Probable cytosol aminopeptidase</fullName>
    </recommendedName>
    <alternativeName>
        <fullName evidence="8">Leucine aminopeptidase</fullName>
    </alternativeName>
    <alternativeName>
        <fullName evidence="5">Leucyl aminopeptidase</fullName>
    </alternativeName>
</protein>
<sequence>MIKVTREKTHDFLLQAVFKNDIAPEGVLDKKNYITEFTSKKEAFIFLGEKDKFDKEAVYALAEQLSKASRSYQVDLKTFITEKVSLELLVQALHEKYLFNNANIYSAKTDKKDETKDLILLKSDESLPCTSLLVDKTKILLESVNLARNLQKTPPNICNSEWLAESIQKELSNSKELKVSVLDKKAIEAHKMGLLLSVNRGSMFEPRLVTIEYNGNPESSEKTALVGKGITFDSGGYNIKTGRYMSGMKYDMSGAAIAAATMKAIAQLKPKANFVAVLPLTDNRVNGDASLPDSVWTSMNGKTVEVNNTDAEGRLILADGLTYAIRELKASKVITIATLTGAILVALGHTFTGTWSTTDKAWESLETAAKEQNELIWRMPFHADFAKYIKGSEVADLRNTDFTGNGGSISAAMFLKEFTEDKEFIHLDIAGTADSGDKPTGVLVKTLTQLALNEK</sequence>
<dbReference type="Pfam" id="PF00883">
    <property type="entry name" value="Peptidase_M17"/>
    <property type="match status" value="1"/>
</dbReference>
<keyword evidence="3" id="KW-0645">Protease</keyword>
<evidence type="ECO:0000256" key="4">
    <source>
        <dbReference type="ARBA" id="ARBA00022801"/>
    </source>
</evidence>
<dbReference type="InterPro" id="IPR011356">
    <property type="entry name" value="Leucine_aapep/pepB"/>
</dbReference>
<dbReference type="PROSITE" id="PS00631">
    <property type="entry name" value="CYTOSOL_AP"/>
    <property type="match status" value="1"/>
</dbReference>
<dbReference type="SUPFAM" id="SSF53187">
    <property type="entry name" value="Zn-dependent exopeptidases"/>
    <property type="match status" value="1"/>
</dbReference>
<dbReference type="PANTHER" id="PTHR11963:SF23">
    <property type="entry name" value="CYTOSOL AMINOPEPTIDASE"/>
    <property type="match status" value="1"/>
</dbReference>
<name>A0ABY5R843_9MOLU</name>
<evidence type="ECO:0000313" key="10">
    <source>
        <dbReference type="EMBL" id="UVD81681.1"/>
    </source>
</evidence>
<organism evidence="10 11">
    <name type="scientific">Mycoplasma iguanae</name>
    <dbReference type="NCBI Taxonomy" id="292461"/>
    <lineage>
        <taxon>Bacteria</taxon>
        <taxon>Bacillati</taxon>
        <taxon>Mycoplasmatota</taxon>
        <taxon>Mollicutes</taxon>
        <taxon>Mycoplasmataceae</taxon>
        <taxon>Mycoplasma</taxon>
    </lineage>
</organism>
<dbReference type="CDD" id="cd00433">
    <property type="entry name" value="Peptidase_M17"/>
    <property type="match status" value="1"/>
</dbReference>
<evidence type="ECO:0000256" key="1">
    <source>
        <dbReference type="ARBA" id="ARBA00009528"/>
    </source>
</evidence>
<feature type="domain" description="Cytosol aminopeptidase" evidence="9">
    <location>
        <begin position="308"/>
        <end position="315"/>
    </location>
</feature>
<dbReference type="EMBL" id="CP102734">
    <property type="protein sequence ID" value="UVD81681.1"/>
    <property type="molecule type" value="Genomic_DNA"/>
</dbReference>
<evidence type="ECO:0000313" key="11">
    <source>
        <dbReference type="Proteomes" id="UP001059252"/>
    </source>
</evidence>
<evidence type="ECO:0000259" key="9">
    <source>
        <dbReference type="PROSITE" id="PS00631"/>
    </source>
</evidence>
<comment type="similarity">
    <text evidence="1">Belongs to the peptidase M17 family.</text>
</comment>
<dbReference type="Gene3D" id="3.40.630.10">
    <property type="entry name" value="Zn peptidases"/>
    <property type="match status" value="1"/>
</dbReference>
<evidence type="ECO:0000256" key="8">
    <source>
        <dbReference type="ARBA" id="ARBA00050061"/>
    </source>
</evidence>
<keyword evidence="4" id="KW-0378">Hydrolase</keyword>
<evidence type="ECO:0000256" key="3">
    <source>
        <dbReference type="ARBA" id="ARBA00022670"/>
    </source>
</evidence>